<dbReference type="Proteomes" id="UP001147653">
    <property type="component" value="Unassembled WGS sequence"/>
</dbReference>
<comment type="caution">
    <text evidence="1">The sequence shown here is derived from an EMBL/GenBank/DDBJ whole genome shotgun (WGS) entry which is preliminary data.</text>
</comment>
<accession>A0A9X3S9B3</accession>
<dbReference type="SUPFAM" id="SSF82171">
    <property type="entry name" value="DPP6 N-terminal domain-like"/>
    <property type="match status" value="1"/>
</dbReference>
<dbReference type="AlphaFoldDB" id="A0A9X3S9B3"/>
<organism evidence="1 2">
    <name type="scientific">Solirubrobacter phytolaccae</name>
    <dbReference type="NCBI Taxonomy" id="1404360"/>
    <lineage>
        <taxon>Bacteria</taxon>
        <taxon>Bacillati</taxon>
        <taxon>Actinomycetota</taxon>
        <taxon>Thermoleophilia</taxon>
        <taxon>Solirubrobacterales</taxon>
        <taxon>Solirubrobacteraceae</taxon>
        <taxon>Solirubrobacter</taxon>
    </lineage>
</organism>
<protein>
    <submittedName>
        <fullName evidence="1">WD40 repeat domain-containing protein</fullName>
    </submittedName>
</protein>
<reference evidence="1" key="1">
    <citation type="submission" date="2022-10" db="EMBL/GenBank/DDBJ databases">
        <title>The WGS of Solirubrobacter phytolaccae KCTC 29190.</title>
        <authorList>
            <person name="Jiang Z."/>
        </authorList>
    </citation>
    <scope>NUCLEOTIDE SEQUENCE</scope>
    <source>
        <strain evidence="1">KCTC 29190</strain>
    </source>
</reference>
<sequence>MRFSDDGAYLITLGERIILWDVSERRRTASARFSHASSADFSPDGTLLAVKNTSGDVLVLSVPDLEEVTRLSGARLGEGTPVRFAADGTHIVDATWGGALMIRSALDGTLAWSEMGDRIFRLERSRDRAVWTYDRPMPHVRRWPFDAHKPEPIGFYGGPFSVALSDDGTRIAGISAGLEVSERQADGTWSSPEQVFPAPWDGSAHGLCWGPNDELIHAHHSTVRVFDDLHSAPRLMRLPFLARDVAISPTAKATAFGGPDQGLVLDWPLVLTSEIPDAPPNEHEDRITEIVNQARQRIEQARQRKDDPPAPN</sequence>
<dbReference type="EMBL" id="JAPDDP010000048">
    <property type="protein sequence ID" value="MDA0183214.1"/>
    <property type="molecule type" value="Genomic_DNA"/>
</dbReference>
<proteinExistence type="predicted"/>
<gene>
    <name evidence="1" type="ORF">OJ997_23085</name>
</gene>
<dbReference type="Gene3D" id="2.130.10.10">
    <property type="entry name" value="YVTN repeat-like/Quinoprotein amine dehydrogenase"/>
    <property type="match status" value="1"/>
</dbReference>
<dbReference type="InterPro" id="IPR015943">
    <property type="entry name" value="WD40/YVTN_repeat-like_dom_sf"/>
</dbReference>
<evidence type="ECO:0000313" key="2">
    <source>
        <dbReference type="Proteomes" id="UP001147653"/>
    </source>
</evidence>
<keyword evidence="2" id="KW-1185">Reference proteome</keyword>
<name>A0A9X3S9B3_9ACTN</name>
<evidence type="ECO:0000313" key="1">
    <source>
        <dbReference type="EMBL" id="MDA0183214.1"/>
    </source>
</evidence>
<dbReference type="RefSeq" id="WP_270027610.1">
    <property type="nucleotide sequence ID" value="NZ_JAPDDP010000048.1"/>
</dbReference>